<proteinExistence type="predicted"/>
<organism evidence="1">
    <name type="scientific">Orpheovirus IHUMI-LCC2</name>
    <dbReference type="NCBI Taxonomy" id="2023057"/>
    <lineage>
        <taxon>Viruses</taxon>
        <taxon>Varidnaviria</taxon>
        <taxon>Bamfordvirae</taxon>
        <taxon>Nucleocytoviricota</taxon>
        <taxon>Megaviricetes</taxon>
        <taxon>Pimascovirales</taxon>
        <taxon>Ocovirineae</taxon>
        <taxon>Orpheoviridae</taxon>
        <taxon>Alphaorpheovirus</taxon>
        <taxon>Alphaorpheovirus massiliense</taxon>
    </lineage>
</organism>
<dbReference type="Proteomes" id="UP000236316">
    <property type="component" value="Segment"/>
</dbReference>
<dbReference type="RefSeq" id="YP_009448444.1">
    <property type="nucleotide sequence ID" value="NC_036594.1"/>
</dbReference>
<evidence type="ECO:0000313" key="2">
    <source>
        <dbReference type="Proteomes" id="UP000236316"/>
    </source>
</evidence>
<sequence length="300" mass="35380">MIRDIIYNILSHVDDIHKHITNLRIVNKDWNYILRKDNDIFWRNKLQMEYGNMELGKCKNWMKRYMSCCRLGETMLINPYDQSYNRKLNIRAIQAVFEGYNIAYIDDNYDMFLTSGRERIYIDNEVSYIVPNNHVSYNGLFYVKERDLYMYKDAISVQITKSKDIKHAFRNSRHCTIILGYGGNYYYAMYNTTTDMWNLDGNYYYAMYNKTMDNPSIVDFGCIQRTESNKNNPVIKLCSKLTGTIIYDTVHFICLDDTENVTIWKAGNDGNLIQKYMVLGPFKAIYGGVYVIGIMAKMIN</sequence>
<dbReference type="SUPFAM" id="SSF81383">
    <property type="entry name" value="F-box domain"/>
    <property type="match status" value="1"/>
</dbReference>
<accession>A0A2I2L3M7</accession>
<dbReference type="InterPro" id="IPR036047">
    <property type="entry name" value="F-box-like_dom_sf"/>
</dbReference>
<dbReference type="EMBL" id="LT906555">
    <property type="protein sequence ID" value="SNW62142.1"/>
    <property type="molecule type" value="Genomic_DNA"/>
</dbReference>
<evidence type="ECO:0000313" key="1">
    <source>
        <dbReference type="EMBL" id="SNW62142.1"/>
    </source>
</evidence>
<keyword evidence="2" id="KW-1185">Reference proteome</keyword>
<gene>
    <name evidence="1" type="ORF">ORPV_238</name>
</gene>
<reference evidence="1" key="1">
    <citation type="submission" date="2017-08" db="EMBL/GenBank/DDBJ databases">
        <authorList>
            <consortium name="Urmite Genomes"/>
        </authorList>
    </citation>
    <scope>NUCLEOTIDE SEQUENCE [LARGE SCALE GENOMIC DNA]</scope>
    <source>
        <strain evidence="1">IHUMI-LCC2</strain>
    </source>
</reference>
<dbReference type="KEGG" id="vg:35382004"/>
<dbReference type="GeneID" id="35382004"/>
<name>A0A2I2L3M7_9VIRU</name>
<protein>
    <submittedName>
        <fullName evidence="1">F-box domain-containing protein</fullName>
    </submittedName>
</protein>